<dbReference type="AlphaFoldDB" id="E0THN3"/>
<dbReference type="STRING" id="314260.PB2503_06317"/>
<dbReference type="SUPFAM" id="SSF55021">
    <property type="entry name" value="ACT-like"/>
    <property type="match status" value="1"/>
</dbReference>
<dbReference type="eggNOG" id="COG3978">
    <property type="taxonomic scope" value="Bacteria"/>
</dbReference>
<reference evidence="2" key="1">
    <citation type="submission" date="2010-08" db="EMBL/GenBank/DDBJ databases">
        <title>Genome sequence of Parvularcula bermudensis HTCC2503.</title>
        <authorList>
            <person name="Kang D.-M."/>
            <person name="Oh H.-M."/>
            <person name="Cho J.-C."/>
        </authorList>
    </citation>
    <scope>NUCLEOTIDE SEQUENCE [LARGE SCALE GENOMIC DNA]</scope>
    <source>
        <strain evidence="2">ATCC BAA-594 / HTCC2503 / KCTC 12087</strain>
    </source>
</reference>
<organism evidence="1 2">
    <name type="scientific">Parvularcula bermudensis (strain ATCC BAA-594 / HTCC2503 / KCTC 12087)</name>
    <dbReference type="NCBI Taxonomy" id="314260"/>
    <lineage>
        <taxon>Bacteria</taxon>
        <taxon>Pseudomonadati</taxon>
        <taxon>Pseudomonadota</taxon>
        <taxon>Alphaproteobacteria</taxon>
        <taxon>Parvularculales</taxon>
        <taxon>Parvularculaceae</taxon>
        <taxon>Parvularcula</taxon>
    </lineage>
</organism>
<gene>
    <name evidence="1" type="ordered locus">PB2503_06317</name>
</gene>
<name>E0THN3_PARBH</name>
<proteinExistence type="predicted"/>
<evidence type="ECO:0000313" key="2">
    <source>
        <dbReference type="Proteomes" id="UP000001302"/>
    </source>
</evidence>
<dbReference type="Gene3D" id="3.30.70.260">
    <property type="match status" value="1"/>
</dbReference>
<evidence type="ECO:0000313" key="1">
    <source>
        <dbReference type="EMBL" id="ADM09329.1"/>
    </source>
</evidence>
<dbReference type="RefSeq" id="WP_013300303.1">
    <property type="nucleotide sequence ID" value="NC_014414.1"/>
</dbReference>
<dbReference type="KEGG" id="pbr:PB2503_06317"/>
<dbReference type="Proteomes" id="UP000001302">
    <property type="component" value="Chromosome"/>
</dbReference>
<accession>E0THN3</accession>
<dbReference type="InterPro" id="IPR045865">
    <property type="entry name" value="ACT-like_dom_sf"/>
</dbReference>
<dbReference type="EMBL" id="CP002156">
    <property type="protein sequence ID" value="ADM09329.1"/>
    <property type="molecule type" value="Genomic_DNA"/>
</dbReference>
<dbReference type="Pfam" id="PF13710">
    <property type="entry name" value="ACT_5"/>
    <property type="match status" value="1"/>
</dbReference>
<dbReference type="HOGENOM" id="CLU_2247408_0_0_5"/>
<sequence length="104" mass="12262">MVETFNQRGTIETMTIESDDVNGTLRRIWTVIEQRGWSVRSLLVEEVEGGVETRVQVSPYGKHRSVETLRLQIERLYNVRSVRLERRSREKPSRWQEIPHATVI</sequence>
<protein>
    <submittedName>
        <fullName evidence="1">Acetolactate synthase II large subunit</fullName>
    </submittedName>
</protein>
<reference evidence="1 2" key="2">
    <citation type="journal article" date="2011" name="J. Bacteriol.">
        <title>Complete genome sequence of strain HTCC2503T of Parvularcula bermudensis, the type species of the order "Parvularculales" in the class Alphaproteobacteria.</title>
        <authorList>
            <person name="Oh H.M."/>
            <person name="Kang I."/>
            <person name="Vergin K.L."/>
            <person name="Kang D."/>
            <person name="Rhee K.H."/>
            <person name="Giovannoni S.J."/>
            <person name="Cho J.C."/>
        </authorList>
    </citation>
    <scope>NUCLEOTIDE SEQUENCE [LARGE SCALE GENOMIC DNA]</scope>
    <source>
        <strain evidence="2">ATCC BAA-594 / HTCC2503 / KCTC 12087</strain>
    </source>
</reference>
<keyword evidence="2" id="KW-1185">Reference proteome</keyword>